<evidence type="ECO:0000256" key="7">
    <source>
        <dbReference type="ARBA" id="ARBA00023136"/>
    </source>
</evidence>
<dbReference type="GO" id="GO:0016020">
    <property type="term" value="C:membrane"/>
    <property type="evidence" value="ECO:0007669"/>
    <property type="project" value="UniProtKB-SubCell"/>
</dbReference>
<protein>
    <recommendedName>
        <fullName evidence="9">Vesicle transport protein</fullName>
    </recommendedName>
</protein>
<feature type="region of interest" description="Disordered" evidence="10">
    <location>
        <begin position="51"/>
        <end position="76"/>
    </location>
</feature>
<evidence type="ECO:0000256" key="10">
    <source>
        <dbReference type="SAM" id="MobiDB-lite"/>
    </source>
</evidence>
<evidence type="ECO:0000256" key="8">
    <source>
        <dbReference type="ARBA" id="ARBA00025800"/>
    </source>
</evidence>
<dbReference type="STRING" id="451379.A0A0N5A7U8"/>
<evidence type="ECO:0000256" key="2">
    <source>
        <dbReference type="ARBA" id="ARBA00004141"/>
    </source>
</evidence>
<keyword evidence="3 9" id="KW-0813">Transport</keyword>
<feature type="transmembrane region" description="Helical" evidence="9">
    <location>
        <begin position="131"/>
        <end position="153"/>
    </location>
</feature>
<accession>A0A0N5A7U8</accession>
<sequence>MTTSLQDFVNQQKAKQSSFGSASSLLSPSISSFGDLRAKITSSINSLPGLGSQGTVETQSLTSESSSGQLPPGRNRKNGGIFASLIGDEGTCGMSRTQRILTFFLFLVAAMFCFGMAIMLLPVIILKARKFAALNTLGSVMLIMSFAFLLGPLNYLKHMLSEQRRLVTVSYLITVIATLYSSLWLRSTLVTIFFSFIEAIALVYVLSYAPGGERGLRFIAGLFGSFVKTRTKTVLPI</sequence>
<name>A0A0N5A7U8_9BILA</name>
<comment type="similarity">
    <text evidence="8 9">Belongs to the SFT2 family.</text>
</comment>
<feature type="transmembrane region" description="Helical" evidence="9">
    <location>
        <begin position="103"/>
        <end position="125"/>
    </location>
</feature>
<dbReference type="WBParaSite" id="SMUV_0000011501-mRNA-1">
    <property type="protein sequence ID" value="SMUV_0000011501-mRNA-1"/>
    <property type="gene ID" value="SMUV_0000011501"/>
</dbReference>
<evidence type="ECO:0000313" key="11">
    <source>
        <dbReference type="Proteomes" id="UP000046393"/>
    </source>
</evidence>
<evidence type="ECO:0000256" key="6">
    <source>
        <dbReference type="ARBA" id="ARBA00022989"/>
    </source>
</evidence>
<evidence type="ECO:0000256" key="1">
    <source>
        <dbReference type="ARBA" id="ARBA00003566"/>
    </source>
</evidence>
<dbReference type="Pfam" id="PF04178">
    <property type="entry name" value="Got1"/>
    <property type="match status" value="1"/>
</dbReference>
<comment type="function">
    <text evidence="1 9">May be involved in fusion of retrograde transport vesicles derived from an endocytic compartment with the Golgi complex.</text>
</comment>
<dbReference type="GO" id="GO:0015031">
    <property type="term" value="P:protein transport"/>
    <property type="evidence" value="ECO:0007669"/>
    <property type="project" value="UniProtKB-KW"/>
</dbReference>
<evidence type="ECO:0000256" key="5">
    <source>
        <dbReference type="ARBA" id="ARBA00022927"/>
    </source>
</evidence>
<proteinExistence type="inferred from homology"/>
<keyword evidence="4 9" id="KW-0812">Transmembrane</keyword>
<keyword evidence="7 9" id="KW-0472">Membrane</keyword>
<dbReference type="GO" id="GO:0016192">
    <property type="term" value="P:vesicle-mediated transport"/>
    <property type="evidence" value="ECO:0007669"/>
    <property type="project" value="InterPro"/>
</dbReference>
<evidence type="ECO:0000313" key="12">
    <source>
        <dbReference type="WBParaSite" id="SMUV_0000011501-mRNA-1"/>
    </source>
</evidence>
<comment type="subcellular location">
    <subcellularLocation>
        <location evidence="2 9">Membrane</location>
        <topology evidence="2 9">Multi-pass membrane protein</topology>
    </subcellularLocation>
</comment>
<evidence type="ECO:0000256" key="9">
    <source>
        <dbReference type="RuleBase" id="RU363111"/>
    </source>
</evidence>
<dbReference type="GO" id="GO:0005737">
    <property type="term" value="C:cytoplasm"/>
    <property type="evidence" value="ECO:0007669"/>
    <property type="project" value="UniProtKB-ARBA"/>
</dbReference>
<evidence type="ECO:0000256" key="4">
    <source>
        <dbReference type="ARBA" id="ARBA00022692"/>
    </source>
</evidence>
<dbReference type="Proteomes" id="UP000046393">
    <property type="component" value="Unplaced"/>
</dbReference>
<dbReference type="GO" id="GO:0012505">
    <property type="term" value="C:endomembrane system"/>
    <property type="evidence" value="ECO:0007669"/>
    <property type="project" value="UniProtKB-ARBA"/>
</dbReference>
<feature type="transmembrane region" description="Helical" evidence="9">
    <location>
        <begin position="189"/>
        <end position="209"/>
    </location>
</feature>
<keyword evidence="6 9" id="KW-1133">Transmembrane helix</keyword>
<reference evidence="12" key="1">
    <citation type="submission" date="2017-02" db="UniProtKB">
        <authorList>
            <consortium name="WormBaseParasite"/>
        </authorList>
    </citation>
    <scope>IDENTIFICATION</scope>
</reference>
<dbReference type="InterPro" id="IPR011691">
    <property type="entry name" value="Vesicle_transpt_SFT2"/>
</dbReference>
<dbReference type="PANTHER" id="PTHR23137:SF36">
    <property type="entry name" value="VESICLE TRANSPORT PROTEIN SFT2C"/>
    <property type="match status" value="1"/>
</dbReference>
<dbReference type="PANTHER" id="PTHR23137">
    <property type="entry name" value="VESICLE TRANSPORT PROTEIN-RELATED"/>
    <property type="match status" value="1"/>
</dbReference>
<evidence type="ECO:0000256" key="3">
    <source>
        <dbReference type="ARBA" id="ARBA00022448"/>
    </source>
</evidence>
<dbReference type="InterPro" id="IPR007305">
    <property type="entry name" value="Vesicle_transpt_Got1/SFT2"/>
</dbReference>
<keyword evidence="11" id="KW-1185">Reference proteome</keyword>
<dbReference type="AlphaFoldDB" id="A0A0N5A7U8"/>
<feature type="compositionally biased region" description="Polar residues" evidence="10">
    <location>
        <begin position="53"/>
        <end position="69"/>
    </location>
</feature>
<organism evidence="11 12">
    <name type="scientific">Syphacia muris</name>
    <dbReference type="NCBI Taxonomy" id="451379"/>
    <lineage>
        <taxon>Eukaryota</taxon>
        <taxon>Metazoa</taxon>
        <taxon>Ecdysozoa</taxon>
        <taxon>Nematoda</taxon>
        <taxon>Chromadorea</taxon>
        <taxon>Rhabditida</taxon>
        <taxon>Spirurina</taxon>
        <taxon>Oxyuridomorpha</taxon>
        <taxon>Oxyuroidea</taxon>
        <taxon>Oxyuridae</taxon>
        <taxon>Syphacia</taxon>
    </lineage>
</organism>
<keyword evidence="5 9" id="KW-0653">Protein transport</keyword>
<feature type="transmembrane region" description="Helical" evidence="9">
    <location>
        <begin position="165"/>
        <end position="183"/>
    </location>
</feature>